<dbReference type="AlphaFoldDB" id="A0A9P8TAE3"/>
<dbReference type="RefSeq" id="XP_046064700.1">
    <property type="nucleotide sequence ID" value="XM_046203141.1"/>
</dbReference>
<evidence type="ECO:0000313" key="1">
    <source>
        <dbReference type="EMBL" id="KAH3671524.1"/>
    </source>
</evidence>
<gene>
    <name evidence="1" type="ORF">OGAPHI_000227</name>
</gene>
<dbReference type="OrthoDB" id="10665378at2759"/>
<protein>
    <submittedName>
        <fullName evidence="1">Uncharacterized protein</fullName>
    </submittedName>
</protein>
<keyword evidence="2" id="KW-1185">Reference proteome</keyword>
<dbReference type="EMBL" id="JAEUBE010000055">
    <property type="protein sequence ID" value="KAH3671524.1"/>
    <property type="molecule type" value="Genomic_DNA"/>
</dbReference>
<dbReference type="Proteomes" id="UP000769157">
    <property type="component" value="Unassembled WGS sequence"/>
</dbReference>
<evidence type="ECO:0000313" key="2">
    <source>
        <dbReference type="Proteomes" id="UP000769157"/>
    </source>
</evidence>
<dbReference type="GeneID" id="70232195"/>
<accession>A0A9P8TAE3</accession>
<reference evidence="1" key="1">
    <citation type="journal article" date="2021" name="Open Biol.">
        <title>Shared evolutionary footprints suggest mitochondrial oxidative damage underlies multiple complex I losses in fungi.</title>
        <authorList>
            <person name="Schikora-Tamarit M.A."/>
            <person name="Marcet-Houben M."/>
            <person name="Nosek J."/>
            <person name="Gabaldon T."/>
        </authorList>
    </citation>
    <scope>NUCLEOTIDE SEQUENCE</scope>
    <source>
        <strain evidence="1">CBS6075</strain>
    </source>
</reference>
<reference evidence="1" key="2">
    <citation type="submission" date="2021-01" db="EMBL/GenBank/DDBJ databases">
        <authorList>
            <person name="Schikora-Tamarit M.A."/>
        </authorList>
    </citation>
    <scope>NUCLEOTIDE SEQUENCE</scope>
    <source>
        <strain evidence="1">CBS6075</strain>
    </source>
</reference>
<sequence length="325" mass="35553">MASQFDVTVRSQGICMDSHRWVITNKPSQISIVVVVQVLVGVFLEAVCGVSKLVPGCVQCCCCRKSLLIRSTGICVDGGDRSIVNFHKVVIWVIPNIHRSQLKRLRSNTVSGGSVDFTFNDIDFRRASSNTLVRMVLAVTDTFGGSHVSWTTKITHRPHTWPQSTDVTVVWEFSRNFHNTLGKAHSVPGVKHTGSVEQVVVLEGVHTKLQSTVGGGHSVGVVPFKILSSGVMEIRSVPELVITIVESTSLSSKFITENERPQTTILCFSGLCAVWSVTVDQRCSNGTELWIHVFRQHGVCIMIRLAVQVVGNSCEGKSGPDNEKT</sequence>
<name>A0A9P8TAE3_9ASCO</name>
<comment type="caution">
    <text evidence="1">The sequence shown here is derived from an EMBL/GenBank/DDBJ whole genome shotgun (WGS) entry which is preliminary data.</text>
</comment>
<proteinExistence type="predicted"/>
<organism evidence="1 2">
    <name type="scientific">Ogataea philodendri</name>
    <dbReference type="NCBI Taxonomy" id="1378263"/>
    <lineage>
        <taxon>Eukaryota</taxon>
        <taxon>Fungi</taxon>
        <taxon>Dikarya</taxon>
        <taxon>Ascomycota</taxon>
        <taxon>Saccharomycotina</taxon>
        <taxon>Pichiomycetes</taxon>
        <taxon>Pichiales</taxon>
        <taxon>Pichiaceae</taxon>
        <taxon>Ogataea</taxon>
    </lineage>
</organism>